<dbReference type="InterPro" id="IPR010982">
    <property type="entry name" value="Lambda_DNA-bd_dom_sf"/>
</dbReference>
<organism evidence="1 2">
    <name type="scientific">Sphingobium yanoikuyae</name>
    <name type="common">Sphingomonas yanoikuyae</name>
    <dbReference type="NCBI Taxonomy" id="13690"/>
    <lineage>
        <taxon>Bacteria</taxon>
        <taxon>Pseudomonadati</taxon>
        <taxon>Pseudomonadota</taxon>
        <taxon>Alphaproteobacteria</taxon>
        <taxon>Sphingomonadales</taxon>
        <taxon>Sphingomonadaceae</taxon>
        <taxon>Sphingobium</taxon>
    </lineage>
</organism>
<dbReference type="GO" id="GO:0003677">
    <property type="term" value="F:DNA binding"/>
    <property type="evidence" value="ECO:0007669"/>
    <property type="project" value="InterPro"/>
</dbReference>
<evidence type="ECO:0000313" key="2">
    <source>
        <dbReference type="Proteomes" id="UP000502611"/>
    </source>
</evidence>
<dbReference type="AlphaFoldDB" id="A0A6M4G1D8"/>
<name>A0A6M4G1D8_SPHYA</name>
<accession>A0A6M4G1D8</accession>
<evidence type="ECO:0000313" key="1">
    <source>
        <dbReference type="EMBL" id="QJR01152.1"/>
    </source>
</evidence>
<dbReference type="EMBL" id="CP053021">
    <property type="protein sequence ID" value="QJR01152.1"/>
    <property type="molecule type" value="Genomic_DNA"/>
</dbReference>
<dbReference type="Proteomes" id="UP000502611">
    <property type="component" value="Chromosome"/>
</dbReference>
<evidence type="ECO:0008006" key="3">
    <source>
        <dbReference type="Google" id="ProtNLM"/>
    </source>
</evidence>
<gene>
    <name evidence="1" type="ORF">HH800_02415</name>
</gene>
<sequence length="67" mass="7616">MTLLEFIRTSDFTFSSFAEAIGETENIVRKWAYRQRQPSLPRVVKIENATGGKVLARDLLIETAEAE</sequence>
<dbReference type="Gene3D" id="1.10.260.40">
    <property type="entry name" value="lambda repressor-like DNA-binding domains"/>
    <property type="match status" value="1"/>
</dbReference>
<proteinExistence type="predicted"/>
<reference evidence="1 2" key="1">
    <citation type="submission" date="2020-04" db="EMBL/GenBank/DDBJ databases">
        <title>The Whole Genome Analysis of High salt-tolerant Sphingobium yanoikuyae YC-XJ2 with Aryl organophosphorus flame retardants (aryl-OPFRs)-degrading capacity and characteristics of Related phosphotriesterase.</title>
        <authorList>
            <person name="Li X."/>
        </authorList>
    </citation>
    <scope>NUCLEOTIDE SEQUENCE [LARGE SCALE GENOMIC DNA]</scope>
    <source>
        <strain evidence="1 2">YC-XJ2</strain>
    </source>
</reference>
<protein>
    <recommendedName>
        <fullName evidence="3">Helix-turn-helix domain-containing protein</fullName>
    </recommendedName>
</protein>
<dbReference type="RefSeq" id="WP_169860076.1">
    <property type="nucleotide sequence ID" value="NZ_CP053021.1"/>
</dbReference>